<feature type="transmembrane region" description="Helical" evidence="6">
    <location>
        <begin position="99"/>
        <end position="118"/>
    </location>
</feature>
<dbReference type="OrthoDB" id="122052at2"/>
<dbReference type="RefSeq" id="WP_147648948.1">
    <property type="nucleotide sequence ID" value="NZ_CP042806.1"/>
</dbReference>
<dbReference type="PANTHER" id="PTHR13353">
    <property type="entry name" value="TRANSMEMBRANE PROTEIN 19"/>
    <property type="match status" value="1"/>
</dbReference>
<reference evidence="7 8" key="1">
    <citation type="submission" date="2019-08" db="EMBL/GenBank/DDBJ databases">
        <title>Complete genome sequence of Terriglobus albidus strain ORNL.</title>
        <authorList>
            <person name="Podar M."/>
        </authorList>
    </citation>
    <scope>NUCLEOTIDE SEQUENCE [LARGE SCALE GENOMIC DNA]</scope>
    <source>
        <strain evidence="7 8">ORNL</strain>
    </source>
</reference>
<feature type="transmembrane region" description="Helical" evidence="6">
    <location>
        <begin position="75"/>
        <end position="93"/>
    </location>
</feature>
<keyword evidence="5 6" id="KW-0472">Membrane</keyword>
<sequence>MSQTTLSIPGKTIPASRDRLQSQLLTAACACSLLLTCYSIFVFSLGRAGFAFVAGPLSIAVAFAMVVFALRSATLGGCLLGALICFDLIAWTRDYNSNLLHSALTPLLALFLLTWAATRIRRAEKERAGLAEPKHGRTASQVAANLAVAALIVTWLGAWLFGKFFKLPYPFSYFASLAACLAALAEATADTISSEIGQVFGGEPWLGFRRVPPGTDGAISMVGTLAGVAGAAIVTGIGWWALLLTPKVAAVAFFAAVLGLFFDTLLGATVERAGWLGNDLVNFLSTLVAAIAAAAGIGLLR</sequence>
<dbReference type="PANTHER" id="PTHR13353:SF5">
    <property type="entry name" value="TRANSMEMBRANE PROTEIN 19"/>
    <property type="match status" value="1"/>
</dbReference>
<evidence type="ECO:0000256" key="1">
    <source>
        <dbReference type="ARBA" id="ARBA00004141"/>
    </source>
</evidence>
<dbReference type="AlphaFoldDB" id="A0A5B9EBZ4"/>
<dbReference type="EMBL" id="CP042806">
    <property type="protein sequence ID" value="QEE29698.1"/>
    <property type="molecule type" value="Genomic_DNA"/>
</dbReference>
<dbReference type="GO" id="GO:0016020">
    <property type="term" value="C:membrane"/>
    <property type="evidence" value="ECO:0007669"/>
    <property type="project" value="UniProtKB-SubCell"/>
</dbReference>
<keyword evidence="4 6" id="KW-1133">Transmembrane helix</keyword>
<comment type="similarity">
    <text evidence="2">Belongs to the TMEM19 family.</text>
</comment>
<evidence type="ECO:0000256" key="2">
    <source>
        <dbReference type="ARBA" id="ARBA00009012"/>
    </source>
</evidence>
<evidence type="ECO:0000313" key="8">
    <source>
        <dbReference type="Proteomes" id="UP000321820"/>
    </source>
</evidence>
<evidence type="ECO:0000256" key="5">
    <source>
        <dbReference type="ARBA" id="ARBA00023136"/>
    </source>
</evidence>
<dbReference type="Proteomes" id="UP000321820">
    <property type="component" value="Chromosome"/>
</dbReference>
<evidence type="ECO:0000313" key="7">
    <source>
        <dbReference type="EMBL" id="QEE29698.1"/>
    </source>
</evidence>
<feature type="transmembrane region" description="Helical" evidence="6">
    <location>
        <begin position="139"/>
        <end position="161"/>
    </location>
</feature>
<gene>
    <name evidence="7" type="ORF">FTW19_17945</name>
</gene>
<evidence type="ECO:0000256" key="4">
    <source>
        <dbReference type="ARBA" id="ARBA00022989"/>
    </source>
</evidence>
<feature type="transmembrane region" description="Helical" evidence="6">
    <location>
        <begin position="280"/>
        <end position="300"/>
    </location>
</feature>
<dbReference type="Pfam" id="PF01940">
    <property type="entry name" value="DUF92"/>
    <property type="match status" value="1"/>
</dbReference>
<evidence type="ECO:0000256" key="3">
    <source>
        <dbReference type="ARBA" id="ARBA00022692"/>
    </source>
</evidence>
<keyword evidence="3 6" id="KW-0812">Transmembrane</keyword>
<organism evidence="7 8">
    <name type="scientific">Terriglobus albidus</name>
    <dbReference type="NCBI Taxonomy" id="1592106"/>
    <lineage>
        <taxon>Bacteria</taxon>
        <taxon>Pseudomonadati</taxon>
        <taxon>Acidobacteriota</taxon>
        <taxon>Terriglobia</taxon>
        <taxon>Terriglobales</taxon>
        <taxon>Acidobacteriaceae</taxon>
        <taxon>Terriglobus</taxon>
    </lineage>
</organism>
<dbReference type="InterPro" id="IPR002794">
    <property type="entry name" value="DUF92_TMEM19"/>
</dbReference>
<dbReference type="KEGG" id="talb:FTW19_17945"/>
<name>A0A5B9EBZ4_9BACT</name>
<accession>A0A5B9EBZ4</accession>
<feature type="transmembrane region" description="Helical" evidence="6">
    <location>
        <begin position="49"/>
        <end position="68"/>
    </location>
</feature>
<comment type="subcellular location">
    <subcellularLocation>
        <location evidence="1">Membrane</location>
        <topology evidence="1">Multi-pass membrane protein</topology>
    </subcellularLocation>
</comment>
<evidence type="ECO:0000256" key="6">
    <source>
        <dbReference type="SAM" id="Phobius"/>
    </source>
</evidence>
<feature type="transmembrane region" description="Helical" evidence="6">
    <location>
        <begin position="218"/>
        <end position="242"/>
    </location>
</feature>
<feature type="transmembrane region" description="Helical" evidence="6">
    <location>
        <begin position="248"/>
        <end position="268"/>
    </location>
</feature>
<proteinExistence type="inferred from homology"/>
<keyword evidence="8" id="KW-1185">Reference proteome</keyword>
<feature type="transmembrane region" description="Helical" evidence="6">
    <location>
        <begin position="24"/>
        <end position="43"/>
    </location>
</feature>
<protein>
    <submittedName>
        <fullName evidence="7">DUF92 domain-containing protein</fullName>
    </submittedName>
</protein>